<dbReference type="EMBL" id="CAJNBJ010000017">
    <property type="protein sequence ID" value="CAE6781541.1"/>
    <property type="molecule type" value="Genomic_DNA"/>
</dbReference>
<evidence type="ECO:0000313" key="2">
    <source>
        <dbReference type="Proteomes" id="UP000675880"/>
    </source>
</evidence>
<reference evidence="1 2" key="1">
    <citation type="submission" date="2021-02" db="EMBL/GenBank/DDBJ databases">
        <authorList>
            <person name="Han P."/>
        </authorList>
    </citation>
    <scope>NUCLEOTIDE SEQUENCE [LARGE SCALE GENOMIC DNA]</scope>
    <source>
        <strain evidence="1">Candidatus Nitrospira sp. ZN2</strain>
    </source>
</reference>
<organism evidence="1 2">
    <name type="scientific">Nitrospira defluvii</name>
    <dbReference type="NCBI Taxonomy" id="330214"/>
    <lineage>
        <taxon>Bacteria</taxon>
        <taxon>Pseudomonadati</taxon>
        <taxon>Nitrospirota</taxon>
        <taxon>Nitrospiria</taxon>
        <taxon>Nitrospirales</taxon>
        <taxon>Nitrospiraceae</taxon>
        <taxon>Nitrospira</taxon>
    </lineage>
</organism>
<keyword evidence="2" id="KW-1185">Reference proteome</keyword>
<name>A0ABM8S0J5_9BACT</name>
<sequence>MSKGNARTRMEAAGRMNWIYTMHSRRRGPARGEALQWQAIICSRRQHSVRHDREAVLQTGEVSVARKSPPGG</sequence>
<gene>
    <name evidence="1" type="ORF">NSPZN2_40780</name>
</gene>
<proteinExistence type="predicted"/>
<protein>
    <recommendedName>
        <fullName evidence="3">Transposase</fullName>
    </recommendedName>
</protein>
<accession>A0ABM8S0J5</accession>
<comment type="caution">
    <text evidence="1">The sequence shown here is derived from an EMBL/GenBank/DDBJ whole genome shotgun (WGS) entry which is preliminary data.</text>
</comment>
<dbReference type="Proteomes" id="UP000675880">
    <property type="component" value="Unassembled WGS sequence"/>
</dbReference>
<evidence type="ECO:0000313" key="1">
    <source>
        <dbReference type="EMBL" id="CAE6781541.1"/>
    </source>
</evidence>
<evidence type="ECO:0008006" key="3">
    <source>
        <dbReference type="Google" id="ProtNLM"/>
    </source>
</evidence>